<comment type="subcellular location">
    <subcellularLocation>
        <location evidence="3">Endoplasmic reticulum membrane</location>
    </subcellularLocation>
</comment>
<dbReference type="EMBL" id="LAZP02000363">
    <property type="protein sequence ID" value="PFH57814.1"/>
    <property type="molecule type" value="Genomic_DNA"/>
</dbReference>
<reference evidence="5 6" key="1">
    <citation type="journal article" date="2015" name="BMC Genomics">
        <title>Gene expression during zombie ant biting behavior reflects the complexity underlying fungal parasitic behavioral manipulation.</title>
        <authorList>
            <person name="de Bekker C."/>
            <person name="Ohm R.A."/>
            <person name="Loreto R.G."/>
            <person name="Sebastian A."/>
            <person name="Albert I."/>
            <person name="Merrow M."/>
            <person name="Brachmann A."/>
            <person name="Hughes D.P."/>
        </authorList>
    </citation>
    <scope>NUCLEOTIDE SEQUENCE [LARGE SCALE GENOMIC DNA]</scope>
    <source>
        <strain evidence="5 6">SC16a</strain>
    </source>
</reference>
<evidence type="ECO:0000313" key="6">
    <source>
        <dbReference type="Proteomes" id="UP000037136"/>
    </source>
</evidence>
<comment type="caution">
    <text evidence="5">The sequence shown here is derived from an EMBL/GenBank/DDBJ whole genome shotgun (WGS) entry which is preliminary data.</text>
</comment>
<dbReference type="STRING" id="268505.A0A2A9P9C4"/>
<dbReference type="EC" id="3.1.-.-" evidence="3"/>
<keyword evidence="6" id="KW-1185">Reference proteome</keyword>
<evidence type="ECO:0000256" key="1">
    <source>
        <dbReference type="ARBA" id="ARBA00003496"/>
    </source>
</evidence>
<keyword evidence="3" id="KW-0256">Endoplasmic reticulum</keyword>
<keyword evidence="3" id="KW-0378">Hydrolase</keyword>
<dbReference type="GO" id="GO:0015031">
    <property type="term" value="P:protein transport"/>
    <property type="evidence" value="ECO:0007669"/>
    <property type="project" value="UniProtKB-KW"/>
</dbReference>
<dbReference type="AlphaFoldDB" id="A0A2A9P9C4"/>
<keyword evidence="3" id="KW-0813">Transport</keyword>
<dbReference type="Gene3D" id="3.40.50.1820">
    <property type="entry name" value="alpha/beta hydrolase"/>
    <property type="match status" value="1"/>
</dbReference>
<keyword evidence="3" id="KW-0472">Membrane</keyword>
<evidence type="ECO:0000256" key="2">
    <source>
        <dbReference type="ARBA" id="ARBA00015856"/>
    </source>
</evidence>
<organism evidence="5 6">
    <name type="scientific">Ophiocordyceps unilateralis</name>
    <name type="common">Zombie-ant fungus</name>
    <name type="synonym">Torrubia unilateralis</name>
    <dbReference type="NCBI Taxonomy" id="268505"/>
    <lineage>
        <taxon>Eukaryota</taxon>
        <taxon>Fungi</taxon>
        <taxon>Dikarya</taxon>
        <taxon>Ascomycota</taxon>
        <taxon>Pezizomycotina</taxon>
        <taxon>Sordariomycetes</taxon>
        <taxon>Hypocreomycetidae</taxon>
        <taxon>Hypocreales</taxon>
        <taxon>Ophiocordycipitaceae</taxon>
        <taxon>Ophiocordyceps</taxon>
    </lineage>
</organism>
<dbReference type="PANTHER" id="PTHR11440">
    <property type="entry name" value="LECITHIN-CHOLESTEROL ACYLTRANSFERASE-RELATED"/>
    <property type="match status" value="1"/>
</dbReference>
<gene>
    <name evidence="5" type="ORF">XA68_14543</name>
</gene>
<dbReference type="GO" id="GO:0016788">
    <property type="term" value="F:hydrolase activity, acting on ester bonds"/>
    <property type="evidence" value="ECO:0007669"/>
    <property type="project" value="InterPro"/>
</dbReference>
<dbReference type="SUPFAM" id="SSF53474">
    <property type="entry name" value="alpha/beta-Hydrolases"/>
    <property type="match status" value="1"/>
</dbReference>
<reference evidence="5 6" key="2">
    <citation type="journal article" date="2017" name="Sci. Rep.">
        <title>Ant-infecting Ophiocordyceps genomes reveal a high diversity of potential behavioral manipulation genes and a possible major role for enterotoxins.</title>
        <authorList>
            <person name="de Bekker C."/>
            <person name="Ohm R.A."/>
            <person name="Evans H.C."/>
            <person name="Brachmann A."/>
            <person name="Hughes D.P."/>
        </authorList>
    </citation>
    <scope>NUCLEOTIDE SEQUENCE [LARGE SCALE GENOMIC DNA]</scope>
    <source>
        <strain evidence="5 6">SC16a</strain>
    </source>
</reference>
<dbReference type="GO" id="GO:0005789">
    <property type="term" value="C:endoplasmic reticulum membrane"/>
    <property type="evidence" value="ECO:0007669"/>
    <property type="project" value="UniProtKB-SubCell"/>
</dbReference>
<name>A0A2A9P9C4_OPHUN</name>
<evidence type="ECO:0000256" key="3">
    <source>
        <dbReference type="RuleBase" id="RU365011"/>
    </source>
</evidence>
<sequence>MSRKCIIGSCLFARLPCASWPSLSNNRPLTTGRALRDDNDARMRHPGRPLAQEFADIREKYATPKHPIVLAHGLLGFSELSLLPALVPPVQYWHGIKQALVAQGCPAVMTTSVPPSGSIEQRAAKLAADIATARSPVNVIAHSMGGLDARYMISRLPPHRRAAVASLTTISTPHRGSAFADYLLAAGGPLHLPRLYGLLRRVGLGTQAFEQLTTLYMTDDFNPRTEDDPSVRYFSYGAVAPSPSLFSPFRLPHRIIEQAEGPNDGLVSVESSRWGTYEGTIDGVSHLDLINWSNRLRWTVREWMGVRRNFNAIAFYLAITDRLAKEGF</sequence>
<feature type="domain" description="GPI inositol-deacylase PGAP1-like alpha/beta" evidence="4">
    <location>
        <begin position="133"/>
        <end position="178"/>
    </location>
</feature>
<proteinExistence type="inferred from homology"/>
<accession>A0A2A9P9C4</accession>
<dbReference type="InterPro" id="IPR029058">
    <property type="entry name" value="AB_hydrolase_fold"/>
</dbReference>
<protein>
    <recommendedName>
        <fullName evidence="2 3">GPI inositol-deacylase</fullName>
        <ecNumber evidence="3">3.1.-.-</ecNumber>
    </recommendedName>
</protein>
<comment type="function">
    <text evidence="1 3">Involved in inositol deacylation of GPI-anchored proteins which plays important roles in the quality control and ER-associated degradation of GPI-anchored proteins.</text>
</comment>
<dbReference type="OrthoDB" id="5413057at2759"/>
<dbReference type="Pfam" id="PF07819">
    <property type="entry name" value="PGAP1"/>
    <property type="match status" value="1"/>
</dbReference>
<keyword evidence="3" id="KW-0653">Protein transport</keyword>
<evidence type="ECO:0000259" key="4">
    <source>
        <dbReference type="Pfam" id="PF07819"/>
    </source>
</evidence>
<dbReference type="Proteomes" id="UP000037136">
    <property type="component" value="Unassembled WGS sequence"/>
</dbReference>
<evidence type="ECO:0000313" key="5">
    <source>
        <dbReference type="EMBL" id="PFH57814.1"/>
    </source>
</evidence>
<comment type="similarity">
    <text evidence="3">Belongs to the GPI inositol-deacylase family.</text>
</comment>
<dbReference type="InterPro" id="IPR012908">
    <property type="entry name" value="PGAP1-ab_dom-like"/>
</dbReference>